<reference evidence="7" key="1">
    <citation type="submission" date="2023-06" db="EMBL/GenBank/DDBJ databases">
        <authorList>
            <person name="Delattre M."/>
        </authorList>
    </citation>
    <scope>NUCLEOTIDE SEQUENCE</scope>
    <source>
        <strain evidence="7">AF72</strain>
    </source>
</reference>
<comment type="caution">
    <text evidence="7">The sequence shown here is derived from an EMBL/GenBank/DDBJ whole genome shotgun (WGS) entry which is preliminary data.</text>
</comment>
<evidence type="ECO:0000313" key="7">
    <source>
        <dbReference type="EMBL" id="CAJ0583912.1"/>
    </source>
</evidence>
<sequence>MFGKELPFILLAIFGAIGAGLQLWVLPPKITKPLVEGTPSSIKNLLGDPYVVLALAGFFFTYFGWAEVQPALPMRMIDLWGATAMERGLVYLPGSLL</sequence>
<evidence type="ECO:0000256" key="1">
    <source>
        <dbReference type="ARBA" id="ARBA00004141"/>
    </source>
</evidence>
<evidence type="ECO:0000256" key="2">
    <source>
        <dbReference type="ARBA" id="ARBA00022448"/>
    </source>
</evidence>
<dbReference type="InterPro" id="IPR036259">
    <property type="entry name" value="MFS_trans_sf"/>
</dbReference>
<evidence type="ECO:0000256" key="5">
    <source>
        <dbReference type="ARBA" id="ARBA00023136"/>
    </source>
</evidence>
<dbReference type="GO" id="GO:0030672">
    <property type="term" value="C:synaptic vesicle membrane"/>
    <property type="evidence" value="ECO:0007669"/>
    <property type="project" value="TreeGrafter"/>
</dbReference>
<dbReference type="Proteomes" id="UP001177023">
    <property type="component" value="Unassembled WGS sequence"/>
</dbReference>
<dbReference type="PANTHER" id="PTHR23506:SF23">
    <property type="entry name" value="GH10249P"/>
    <property type="match status" value="1"/>
</dbReference>
<gene>
    <name evidence="7" type="ORF">MSPICULIGERA_LOCUS21980</name>
</gene>
<comment type="subcellular location">
    <subcellularLocation>
        <location evidence="1">Membrane</location>
        <topology evidence="1">Multi-pass membrane protein</topology>
    </subcellularLocation>
</comment>
<feature type="non-terminal residue" evidence="7">
    <location>
        <position position="1"/>
    </location>
</feature>
<dbReference type="InterPro" id="IPR050930">
    <property type="entry name" value="MFS_Vesicular_Transporter"/>
</dbReference>
<evidence type="ECO:0000313" key="8">
    <source>
        <dbReference type="Proteomes" id="UP001177023"/>
    </source>
</evidence>
<dbReference type="GO" id="GO:0043195">
    <property type="term" value="C:terminal bouton"/>
    <property type="evidence" value="ECO:0007669"/>
    <property type="project" value="TreeGrafter"/>
</dbReference>
<evidence type="ECO:0000256" key="4">
    <source>
        <dbReference type="ARBA" id="ARBA00022989"/>
    </source>
</evidence>
<keyword evidence="4 6" id="KW-1133">Transmembrane helix</keyword>
<feature type="transmembrane region" description="Helical" evidence="6">
    <location>
        <begin position="47"/>
        <end position="65"/>
    </location>
</feature>
<dbReference type="PANTHER" id="PTHR23506">
    <property type="entry name" value="GH10249P"/>
    <property type="match status" value="1"/>
</dbReference>
<dbReference type="SUPFAM" id="SSF103473">
    <property type="entry name" value="MFS general substrate transporter"/>
    <property type="match status" value="1"/>
</dbReference>
<keyword evidence="2" id="KW-0813">Transport</keyword>
<keyword evidence="8" id="KW-1185">Reference proteome</keyword>
<protein>
    <submittedName>
        <fullName evidence="7">Uncharacterized protein</fullName>
    </submittedName>
</protein>
<name>A0AA36DAL7_9BILA</name>
<dbReference type="GO" id="GO:0005335">
    <property type="term" value="F:serotonin:sodium:chloride symporter activity"/>
    <property type="evidence" value="ECO:0007669"/>
    <property type="project" value="TreeGrafter"/>
</dbReference>
<keyword evidence="5 6" id="KW-0472">Membrane</keyword>
<evidence type="ECO:0000256" key="6">
    <source>
        <dbReference type="SAM" id="Phobius"/>
    </source>
</evidence>
<dbReference type="AlphaFoldDB" id="A0AA36DAL7"/>
<dbReference type="GO" id="GO:0015842">
    <property type="term" value="P:aminergic neurotransmitter loading into synaptic vesicle"/>
    <property type="evidence" value="ECO:0007669"/>
    <property type="project" value="TreeGrafter"/>
</dbReference>
<dbReference type="EMBL" id="CATQJA010002665">
    <property type="protein sequence ID" value="CAJ0583912.1"/>
    <property type="molecule type" value="Genomic_DNA"/>
</dbReference>
<dbReference type="Gene3D" id="1.20.1250.20">
    <property type="entry name" value="MFS general substrate transporter like domains"/>
    <property type="match status" value="1"/>
</dbReference>
<evidence type="ECO:0000256" key="3">
    <source>
        <dbReference type="ARBA" id="ARBA00022692"/>
    </source>
</evidence>
<proteinExistence type="predicted"/>
<accession>A0AA36DAL7</accession>
<organism evidence="7 8">
    <name type="scientific">Mesorhabditis spiculigera</name>
    <dbReference type="NCBI Taxonomy" id="96644"/>
    <lineage>
        <taxon>Eukaryota</taxon>
        <taxon>Metazoa</taxon>
        <taxon>Ecdysozoa</taxon>
        <taxon>Nematoda</taxon>
        <taxon>Chromadorea</taxon>
        <taxon>Rhabditida</taxon>
        <taxon>Rhabditina</taxon>
        <taxon>Rhabditomorpha</taxon>
        <taxon>Rhabditoidea</taxon>
        <taxon>Rhabditidae</taxon>
        <taxon>Mesorhabditinae</taxon>
        <taxon>Mesorhabditis</taxon>
    </lineage>
</organism>
<keyword evidence="3 6" id="KW-0812">Transmembrane</keyword>
<feature type="transmembrane region" description="Helical" evidence="6">
    <location>
        <begin position="6"/>
        <end position="26"/>
    </location>
</feature>